<dbReference type="SUPFAM" id="SSF56935">
    <property type="entry name" value="Porins"/>
    <property type="match status" value="1"/>
</dbReference>
<evidence type="ECO:0000256" key="3">
    <source>
        <dbReference type="ARBA" id="ARBA00022452"/>
    </source>
</evidence>
<dbReference type="InterPro" id="IPR000531">
    <property type="entry name" value="Beta-barrel_TonB"/>
</dbReference>
<dbReference type="Gene3D" id="2.40.170.20">
    <property type="entry name" value="TonB-dependent receptor, beta-barrel domain"/>
    <property type="match status" value="1"/>
</dbReference>
<dbReference type="EMBL" id="PFMR01000047">
    <property type="protein sequence ID" value="PIZ18030.1"/>
    <property type="molecule type" value="Genomic_DNA"/>
</dbReference>
<protein>
    <recommendedName>
        <fullName evidence="10">TonB-dependent receptor-like beta-barrel domain-containing protein</fullName>
    </recommendedName>
</protein>
<dbReference type="Proteomes" id="UP000229307">
    <property type="component" value="Unassembled WGS sequence"/>
</dbReference>
<keyword evidence="6" id="KW-0798">TonB box</keyword>
<evidence type="ECO:0000313" key="12">
    <source>
        <dbReference type="Proteomes" id="UP000229307"/>
    </source>
</evidence>
<evidence type="ECO:0000256" key="5">
    <source>
        <dbReference type="ARBA" id="ARBA00022729"/>
    </source>
</evidence>
<accession>A0A2M7SEX8</accession>
<evidence type="ECO:0000256" key="8">
    <source>
        <dbReference type="ARBA" id="ARBA00023170"/>
    </source>
</evidence>
<evidence type="ECO:0000259" key="10">
    <source>
        <dbReference type="Pfam" id="PF00593"/>
    </source>
</evidence>
<evidence type="ECO:0000256" key="4">
    <source>
        <dbReference type="ARBA" id="ARBA00022692"/>
    </source>
</evidence>
<keyword evidence="3" id="KW-1134">Transmembrane beta strand</keyword>
<proteinExistence type="predicted"/>
<name>A0A2M7SEX8_9BACT</name>
<feature type="domain" description="TonB-dependent receptor-like beta-barrel" evidence="10">
    <location>
        <begin position="154"/>
        <end position="538"/>
    </location>
</feature>
<dbReference type="PANTHER" id="PTHR30069">
    <property type="entry name" value="TONB-DEPENDENT OUTER MEMBRANE RECEPTOR"/>
    <property type="match status" value="1"/>
</dbReference>
<evidence type="ECO:0000256" key="7">
    <source>
        <dbReference type="ARBA" id="ARBA00023136"/>
    </source>
</evidence>
<keyword evidence="4" id="KW-0812">Transmembrane</keyword>
<evidence type="ECO:0000256" key="9">
    <source>
        <dbReference type="ARBA" id="ARBA00023237"/>
    </source>
</evidence>
<evidence type="ECO:0000256" key="2">
    <source>
        <dbReference type="ARBA" id="ARBA00022448"/>
    </source>
</evidence>
<reference evidence="12" key="1">
    <citation type="submission" date="2017-09" db="EMBL/GenBank/DDBJ databases">
        <title>Depth-based differentiation of microbial function through sediment-hosted aquifers and enrichment of novel symbionts in the deep terrestrial subsurface.</title>
        <authorList>
            <person name="Probst A.J."/>
            <person name="Ladd B."/>
            <person name="Jarett J.K."/>
            <person name="Geller-Mcgrath D.E."/>
            <person name="Sieber C.M.K."/>
            <person name="Emerson J.B."/>
            <person name="Anantharaman K."/>
            <person name="Thomas B.C."/>
            <person name="Malmstrom R."/>
            <person name="Stieglmeier M."/>
            <person name="Klingl A."/>
            <person name="Woyke T."/>
            <person name="Ryan C.M."/>
            <person name="Banfield J.F."/>
        </authorList>
    </citation>
    <scope>NUCLEOTIDE SEQUENCE [LARGE SCALE GENOMIC DNA]</scope>
</reference>
<dbReference type="InterPro" id="IPR036942">
    <property type="entry name" value="Beta-barrel_TonB_sf"/>
</dbReference>
<evidence type="ECO:0000256" key="1">
    <source>
        <dbReference type="ARBA" id="ARBA00004571"/>
    </source>
</evidence>
<dbReference type="GO" id="GO:0044718">
    <property type="term" value="P:siderophore transmembrane transport"/>
    <property type="evidence" value="ECO:0007669"/>
    <property type="project" value="TreeGrafter"/>
</dbReference>
<keyword evidence="8" id="KW-0675">Receptor</keyword>
<dbReference type="AlphaFoldDB" id="A0A2M7SEX8"/>
<dbReference type="GO" id="GO:0009279">
    <property type="term" value="C:cell outer membrane"/>
    <property type="evidence" value="ECO:0007669"/>
    <property type="project" value="UniProtKB-SubCell"/>
</dbReference>
<keyword evidence="5" id="KW-0732">Signal</keyword>
<gene>
    <name evidence="11" type="ORF">COY52_01565</name>
</gene>
<dbReference type="Pfam" id="PF00593">
    <property type="entry name" value="TonB_dep_Rec_b-barrel"/>
    <property type="match status" value="1"/>
</dbReference>
<comment type="caution">
    <text evidence="11">The sequence shown here is derived from an EMBL/GenBank/DDBJ whole genome shotgun (WGS) entry which is preliminary data.</text>
</comment>
<keyword evidence="7" id="KW-0472">Membrane</keyword>
<comment type="subcellular location">
    <subcellularLocation>
        <location evidence="1">Cell outer membrane</location>
        <topology evidence="1">Multi-pass membrane protein</topology>
    </subcellularLocation>
</comment>
<dbReference type="InterPro" id="IPR039426">
    <property type="entry name" value="TonB-dep_rcpt-like"/>
</dbReference>
<sequence length="564" mass="62858">MAEYSSREAAIKTVSECPASSAGRRRGDQCPVSSLTLKFFLITFLILPYTLHVARYTGFADEPIILPPVTITGQDKSTDLFDKPVKSPRPAAKNLLPKGSMAKEQQASASFFTIGLYGGGYDYLEWKVTGGRQAGIGFLLLLDRIKTGDYGVNSRLQNYSADNFNADFSVPFFLKSSIFSSLKYYDRNEGLTHPALLAAGGNILNHWTRNADVRIGWKGNFGNLSIIFTPGYSSAYINDRMPNVNTAVLPAATAEEVRGGAKLGISAQFTDHAVAGEVQYEYEERKSLSRSGGNFSLSVEDKFRIAGIPEWRFRAAARYLRPYRFIDQFILNPEVDVSCEMKNGMTMDAGFRRTSVLPGYAMFLGNFTQFNPGLGMEHSWDINAGVRGRFNSSDGKFSGFWDAGFYFRIIQDFIAYGDTDTLWQPFNIPLVTHFGPAGNIGVRYQLFGGDIVGKAGFTHREIVSSEMHVPYLARDEFTYSIGYEIGRFEMQVAGNYRGPVYSDTQTNAREIPGYFMTGLNTAFNAGDGIRLYFNIENLADVFYESMSEYPCRGRNFRGGVELKF</sequence>
<keyword evidence="9" id="KW-0998">Cell outer membrane</keyword>
<dbReference type="PANTHER" id="PTHR30069:SF29">
    <property type="entry name" value="HEMOGLOBIN AND HEMOGLOBIN-HAPTOGLOBIN-BINDING PROTEIN 1-RELATED"/>
    <property type="match status" value="1"/>
</dbReference>
<evidence type="ECO:0000313" key="11">
    <source>
        <dbReference type="EMBL" id="PIZ18030.1"/>
    </source>
</evidence>
<dbReference type="GO" id="GO:0015344">
    <property type="term" value="F:siderophore uptake transmembrane transporter activity"/>
    <property type="evidence" value="ECO:0007669"/>
    <property type="project" value="TreeGrafter"/>
</dbReference>
<evidence type="ECO:0000256" key="6">
    <source>
        <dbReference type="ARBA" id="ARBA00023077"/>
    </source>
</evidence>
<keyword evidence="2" id="KW-0813">Transport</keyword>
<organism evidence="11 12">
    <name type="scientific">Candidatus Desantisbacteria bacterium CG_4_10_14_0_8_um_filter_48_22</name>
    <dbReference type="NCBI Taxonomy" id="1974543"/>
    <lineage>
        <taxon>Bacteria</taxon>
        <taxon>Candidatus Desantisiibacteriota</taxon>
    </lineage>
</organism>